<dbReference type="Proteomes" id="UP000594262">
    <property type="component" value="Unplaced"/>
</dbReference>
<protein>
    <submittedName>
        <fullName evidence="2">Uncharacterized protein</fullName>
    </submittedName>
</protein>
<keyword evidence="3" id="KW-1185">Reference proteome</keyword>
<dbReference type="PANTHER" id="PTHR14375:SF2">
    <property type="entry name" value="SIMILAR TO RIKEN CDNA 4931414P19"/>
    <property type="match status" value="1"/>
</dbReference>
<dbReference type="EnsemblMetazoa" id="CLYHEMT019978.1">
    <property type="protein sequence ID" value="CLYHEMP019978.1"/>
    <property type="gene ID" value="CLYHEMG019978"/>
</dbReference>
<reference evidence="2" key="1">
    <citation type="submission" date="2021-01" db="UniProtKB">
        <authorList>
            <consortium name="EnsemblMetazoa"/>
        </authorList>
    </citation>
    <scope>IDENTIFICATION</scope>
</reference>
<dbReference type="PANTHER" id="PTHR14375">
    <property type="entry name" value="SIMILAR TO RIKEN CDNA 4931414P19"/>
    <property type="match status" value="1"/>
</dbReference>
<dbReference type="InterPro" id="IPR028101">
    <property type="entry name" value="DUF4616"/>
</dbReference>
<organism evidence="2 3">
    <name type="scientific">Clytia hemisphaerica</name>
    <dbReference type="NCBI Taxonomy" id="252671"/>
    <lineage>
        <taxon>Eukaryota</taxon>
        <taxon>Metazoa</taxon>
        <taxon>Cnidaria</taxon>
        <taxon>Hydrozoa</taxon>
        <taxon>Hydroidolina</taxon>
        <taxon>Leptothecata</taxon>
        <taxon>Obeliida</taxon>
        <taxon>Clytiidae</taxon>
        <taxon>Clytia</taxon>
    </lineage>
</organism>
<name>A0A7M5XA74_9CNID</name>
<evidence type="ECO:0000313" key="3">
    <source>
        <dbReference type="Proteomes" id="UP000594262"/>
    </source>
</evidence>
<dbReference type="Pfam" id="PF15394">
    <property type="entry name" value="DUF4616"/>
    <property type="match status" value="1"/>
</dbReference>
<dbReference type="AlphaFoldDB" id="A0A7M5XA74"/>
<proteinExistence type="predicted"/>
<evidence type="ECO:0000313" key="2">
    <source>
        <dbReference type="EnsemblMetazoa" id="CLYHEMP019978.1"/>
    </source>
</evidence>
<sequence>RFIHTTNLEIAASITQAILEQGKFTDEREIKACCRRYYETKKKEEKKLLMDDDEREKMEKYQRRYSRRDRLYKSRNKQVNALKEQIGPDVFHLWTTTACPELMSDEESDVDNEEVLVRRSPTWRDPTLTNLICNLPIKRGGTKKQRILGQPSTRSPPGHKS</sequence>
<feature type="region of interest" description="Disordered" evidence="1">
    <location>
        <begin position="141"/>
        <end position="161"/>
    </location>
</feature>
<evidence type="ECO:0000256" key="1">
    <source>
        <dbReference type="SAM" id="MobiDB-lite"/>
    </source>
</evidence>
<accession>A0A7M5XA74</accession>